<gene>
    <name evidence="3" type="ORF">SAMN02745213_00528</name>
</gene>
<protein>
    <submittedName>
        <fullName evidence="3">Alpha-galactosidase</fullName>
    </submittedName>
</protein>
<dbReference type="AlphaFoldDB" id="A0A1T4V1C9"/>
<reference evidence="4" key="1">
    <citation type="submission" date="2017-02" db="EMBL/GenBank/DDBJ databases">
        <authorList>
            <person name="Varghese N."/>
            <person name="Submissions S."/>
        </authorList>
    </citation>
    <scope>NUCLEOTIDE SEQUENCE [LARGE SCALE GENOMIC DNA]</scope>
    <source>
        <strain evidence="4">DSM 3072</strain>
    </source>
</reference>
<dbReference type="InterPro" id="IPR013785">
    <property type="entry name" value="Aldolase_TIM"/>
</dbReference>
<dbReference type="RefSeq" id="WP_078928099.1">
    <property type="nucleotide sequence ID" value="NZ_FUXX01000005.1"/>
</dbReference>
<dbReference type="Gene3D" id="3.20.20.70">
    <property type="entry name" value="Aldolase class I"/>
    <property type="match status" value="1"/>
</dbReference>
<evidence type="ECO:0000256" key="1">
    <source>
        <dbReference type="ARBA" id="ARBA00022801"/>
    </source>
</evidence>
<dbReference type="Proteomes" id="UP000242432">
    <property type="component" value="Unassembled WGS sequence"/>
</dbReference>
<proteinExistence type="predicted"/>
<dbReference type="Pfam" id="PF02065">
    <property type="entry name" value="Melibiase"/>
    <property type="match status" value="1"/>
</dbReference>
<dbReference type="EMBL" id="FUXX01000005">
    <property type="protein sequence ID" value="SKA58760.1"/>
    <property type="molecule type" value="Genomic_DNA"/>
</dbReference>
<evidence type="ECO:0000313" key="4">
    <source>
        <dbReference type="Proteomes" id="UP000242432"/>
    </source>
</evidence>
<dbReference type="PANTHER" id="PTHR43053:SF3">
    <property type="entry name" value="ALPHA-GALACTOSIDASE C-RELATED"/>
    <property type="match status" value="1"/>
</dbReference>
<name>A0A1T4V1C9_9GAMM</name>
<sequence>MLKDSLEAALESTLKVSDIAYVKNQSDEYIFRKVVTTSRFSSVLILLDTKLNQDTVFIGEGFQMLAQMTGTFAKPVNIGRCMDDLSPYSHYPVEDYRTVYNLLLLKKENLWTLLGFTSCNKYTGFFRIFNDGTLHVCMSLEGQIFNSGDIINTESFVIMEGTEKEQLLDKFAKLIKKNHPPLKIKERPCAWCSWYSYYDHISEHDILENADKSGEFDFIDHIQIDDGYESHMGDWLEYSESFSNGLDGCIAKIAEKGKRPSIWVAPFIVSGESDIVKNHPDWLATDMDGNLIPAGYLTYGGWRDLPWYVLDFSNEEVVNHIHNIFNFFVKKLRIKYFKLDACYWGAIKGYLFRGNISRIENYRRGIRAILDAIGDDACLLGCNAPIWPSLGLFHTMRISDDTERNHHRTVQKAKETFNRLWMNNNLWINDPDALCIKDIDGQHIEPNDVHLQIATVLICGGIVTIGDRLGDYSHEDKELLRRIRDYTYYVKEVIPDEDFSTFTLNLKSKKERIKIYINWTGDNQTILIGQNSVNFMNNENLSSEYILPPADTLIVIEH</sequence>
<dbReference type="PANTHER" id="PTHR43053">
    <property type="entry name" value="GLYCOSIDASE FAMILY 31"/>
    <property type="match status" value="1"/>
</dbReference>
<dbReference type="GO" id="GO:0016052">
    <property type="term" value="P:carbohydrate catabolic process"/>
    <property type="evidence" value="ECO:0007669"/>
    <property type="project" value="InterPro"/>
</dbReference>
<evidence type="ECO:0000313" key="3">
    <source>
        <dbReference type="EMBL" id="SKA58760.1"/>
    </source>
</evidence>
<keyword evidence="1" id="KW-0378">Hydrolase</keyword>
<dbReference type="STRING" id="83771.SAMN02910357_02535"/>
<accession>A0A1T4V1C9</accession>
<keyword evidence="4" id="KW-1185">Reference proteome</keyword>
<dbReference type="SUPFAM" id="SSF51445">
    <property type="entry name" value="(Trans)glycosidases"/>
    <property type="match status" value="1"/>
</dbReference>
<dbReference type="InterPro" id="IPR002252">
    <property type="entry name" value="Glyco_hydro_36"/>
</dbReference>
<organism evidence="3 4">
    <name type="scientific">Succinivibrio dextrinosolvens DSM 3072</name>
    <dbReference type="NCBI Taxonomy" id="1123324"/>
    <lineage>
        <taxon>Bacteria</taxon>
        <taxon>Pseudomonadati</taxon>
        <taxon>Pseudomonadota</taxon>
        <taxon>Gammaproteobacteria</taxon>
        <taxon>Aeromonadales</taxon>
        <taxon>Succinivibrionaceae</taxon>
        <taxon>Succinivibrio</taxon>
    </lineage>
</organism>
<dbReference type="GO" id="GO:0004557">
    <property type="term" value="F:alpha-galactosidase activity"/>
    <property type="evidence" value="ECO:0007669"/>
    <property type="project" value="InterPro"/>
</dbReference>
<dbReference type="InterPro" id="IPR017853">
    <property type="entry name" value="GH"/>
</dbReference>
<dbReference type="CDD" id="cd14791">
    <property type="entry name" value="GH36"/>
    <property type="match status" value="1"/>
</dbReference>
<evidence type="ECO:0000256" key="2">
    <source>
        <dbReference type="ARBA" id="ARBA00023295"/>
    </source>
</evidence>
<keyword evidence="2" id="KW-0326">Glycosidase</keyword>
<dbReference type="InterPro" id="IPR050985">
    <property type="entry name" value="Alpha-glycosidase_related"/>
</dbReference>